<evidence type="ECO:0000313" key="3">
    <source>
        <dbReference type="EMBL" id="AAR38072.1"/>
    </source>
</evidence>
<dbReference type="InterPro" id="IPR003788">
    <property type="entry name" value="NDUFAF7"/>
</dbReference>
<dbReference type="AlphaFoldDB" id="Q6SFZ0"/>
<keyword evidence="1" id="KW-0489">Methyltransferase</keyword>
<proteinExistence type="predicted"/>
<reference evidence="3" key="1">
    <citation type="submission" date="2003-11" db="EMBL/GenBank/DDBJ databases">
        <authorList>
            <person name="Heidelberg J.F."/>
            <person name="Eisen J.A."/>
            <person name="Nelson W.C."/>
            <person name="DeLong E.F."/>
        </authorList>
    </citation>
    <scope>NUCLEOTIDE SEQUENCE</scope>
</reference>
<dbReference type="PANTHER" id="PTHR12049">
    <property type="entry name" value="PROTEIN ARGININE METHYLTRANSFERASE NDUFAF7, MITOCHONDRIAL"/>
    <property type="match status" value="1"/>
</dbReference>
<gene>
    <name evidence="3" type="ORF">MBMO_EBAC080-L12H07.21</name>
</gene>
<sequence>MPLLPTPDESALKHSSAVKNMICSEITTAGGWIPFERYMELAIYSPGMGYYCSGTTKFGCAGDFVTAPEVSSLFGRAIAQQAVQIIESVGEDSSDILEFGAGTGKLALDILLELENLNRLPRHYLILEVSGELQEKQNKLFAKFAPHLMSRVQWLEQLPTKFKGLILANEVLDAMPVHLVARRDNDLFERGVVWNGKRFEWSDRLLVEGELFRIAEEIIPLASPDNKNIEIYISEINLSARGFIRSIANILEKGAVVLIDYGFGRDEYYHEQRNRGTMMCHYRHHAHDDPFYFPGLQDITSHVDFTAITDVAAGEGLELLGYTSQAQFLINCGITEILSRIPVENTSDYLPMANQMQKLVSPAEMGELFKVIALGKDNQQPLIGFESGDKSFLLEKDM</sequence>
<dbReference type="EMBL" id="AY458645">
    <property type="protein sequence ID" value="AAR38072.1"/>
    <property type="molecule type" value="Genomic_DNA"/>
</dbReference>
<dbReference type="GO" id="GO:0035243">
    <property type="term" value="F:protein-arginine omega-N symmetric methyltransferase activity"/>
    <property type="evidence" value="ECO:0007669"/>
    <property type="project" value="TreeGrafter"/>
</dbReference>
<protein>
    <recommendedName>
        <fullName evidence="4">SAM-dependent methyltransferase</fullName>
    </recommendedName>
</protein>
<name>Q6SFZ0_9BACT</name>
<keyword evidence="2" id="KW-0808">Transferase</keyword>
<evidence type="ECO:0000256" key="1">
    <source>
        <dbReference type="ARBA" id="ARBA00022603"/>
    </source>
</evidence>
<dbReference type="SUPFAM" id="SSF53335">
    <property type="entry name" value="S-adenosyl-L-methionine-dependent methyltransferases"/>
    <property type="match status" value="1"/>
</dbReference>
<evidence type="ECO:0000256" key="2">
    <source>
        <dbReference type="ARBA" id="ARBA00022679"/>
    </source>
</evidence>
<dbReference type="PANTHER" id="PTHR12049:SF7">
    <property type="entry name" value="PROTEIN ARGININE METHYLTRANSFERASE NDUFAF7, MITOCHONDRIAL"/>
    <property type="match status" value="1"/>
</dbReference>
<dbReference type="GO" id="GO:0032259">
    <property type="term" value="P:methylation"/>
    <property type="evidence" value="ECO:0007669"/>
    <property type="project" value="UniProtKB-KW"/>
</dbReference>
<evidence type="ECO:0008006" key="4">
    <source>
        <dbReference type="Google" id="ProtNLM"/>
    </source>
</evidence>
<dbReference type="Pfam" id="PF02636">
    <property type="entry name" value="Methyltransf_28"/>
    <property type="match status" value="1"/>
</dbReference>
<accession>Q6SFZ0</accession>
<reference evidence="3" key="2">
    <citation type="submission" date="2003-12" db="EMBL/GenBank/DDBJ databases">
        <title>Monterey Bay Coastal Ocean Microbial Observatory environmental clone sequencing.</title>
        <authorList>
            <person name="DeLong E.F."/>
        </authorList>
    </citation>
    <scope>NUCLEOTIDE SEQUENCE</scope>
</reference>
<dbReference type="InterPro" id="IPR029063">
    <property type="entry name" value="SAM-dependent_MTases_sf"/>
</dbReference>
<organism evidence="3">
    <name type="scientific">uncultured marine bacterium 577</name>
    <dbReference type="NCBI Taxonomy" id="257398"/>
    <lineage>
        <taxon>Bacteria</taxon>
        <taxon>environmental samples</taxon>
    </lineage>
</organism>
<dbReference type="Gene3D" id="3.40.50.12710">
    <property type="match status" value="1"/>
</dbReference>
<dbReference type="InterPro" id="IPR038375">
    <property type="entry name" value="NDUFAF7_sf"/>
</dbReference>